<dbReference type="InterPro" id="IPR054199">
    <property type="entry name" value="DUF6904"/>
</dbReference>
<organism evidence="1 2">
    <name type="scientific">Paraliobacillus ryukyuensis</name>
    <dbReference type="NCBI Taxonomy" id="200904"/>
    <lineage>
        <taxon>Bacteria</taxon>
        <taxon>Bacillati</taxon>
        <taxon>Bacillota</taxon>
        <taxon>Bacilli</taxon>
        <taxon>Bacillales</taxon>
        <taxon>Bacillaceae</taxon>
        <taxon>Paraliobacillus</taxon>
    </lineage>
</organism>
<dbReference type="EMBL" id="QNRI01000013">
    <property type="protein sequence ID" value="RBO93196.1"/>
    <property type="molecule type" value="Genomic_DNA"/>
</dbReference>
<name>A0A366DSX9_9BACI</name>
<proteinExistence type="predicted"/>
<gene>
    <name evidence="1" type="ORF">DES48_11362</name>
</gene>
<dbReference type="OrthoDB" id="1999450at2"/>
<evidence type="ECO:0000313" key="2">
    <source>
        <dbReference type="Proteomes" id="UP000252254"/>
    </source>
</evidence>
<dbReference type="RefSeq" id="WP_113870035.1">
    <property type="nucleotide sequence ID" value="NZ_BAABQN010000006.1"/>
</dbReference>
<dbReference type="Proteomes" id="UP000252254">
    <property type="component" value="Unassembled WGS sequence"/>
</dbReference>
<comment type="caution">
    <text evidence="1">The sequence shown here is derived from an EMBL/GenBank/DDBJ whole genome shotgun (WGS) entry which is preliminary data.</text>
</comment>
<dbReference type="AlphaFoldDB" id="A0A366DSX9"/>
<sequence length="246" mass="28880">MLQIKPTPNYAGVTITGDFEDFDQLYESLHMIVGTEDEHSNYFDTRIRVLGLCYDLRHANMGHRDYTFKDHGLDADTMKWMGVVGPKQNLYLSFNTYLPELLFITMALNDFIDMYLMNKTTHRFWDKNVTTVRAFQATFMASLSEVLKPQTFKMMQNNMSQKYGPNFSNYFTAYIDQLNVRFLKWDADKRYNNIYIIAKRIAEQGKPYQKVVEQIMEVAREEDSCVRLSIMKKEGHGYLSNPTNKI</sequence>
<evidence type="ECO:0000313" key="1">
    <source>
        <dbReference type="EMBL" id="RBO93196.1"/>
    </source>
</evidence>
<protein>
    <submittedName>
        <fullName evidence="1">Uncharacterized protein</fullName>
    </submittedName>
</protein>
<keyword evidence="2" id="KW-1185">Reference proteome</keyword>
<dbReference type="Pfam" id="PF21845">
    <property type="entry name" value="DUF6904"/>
    <property type="match status" value="1"/>
</dbReference>
<accession>A0A366DSX9</accession>
<reference evidence="1 2" key="1">
    <citation type="submission" date="2018-06" db="EMBL/GenBank/DDBJ databases">
        <title>Genomic Encyclopedia of Type Strains, Phase IV (KMG-IV): sequencing the most valuable type-strain genomes for metagenomic binning, comparative biology and taxonomic classification.</title>
        <authorList>
            <person name="Goeker M."/>
        </authorList>
    </citation>
    <scope>NUCLEOTIDE SEQUENCE [LARGE SCALE GENOMIC DNA]</scope>
    <source>
        <strain evidence="1 2">DSM 15140</strain>
    </source>
</reference>